<dbReference type="EMBL" id="VOIH02000006">
    <property type="protein sequence ID" value="KAF3444452.1"/>
    <property type="molecule type" value="Genomic_DNA"/>
</dbReference>
<reference evidence="2" key="1">
    <citation type="submission" date="2020-03" db="EMBL/GenBank/DDBJ databases">
        <title>A high-quality chromosome-level genome assembly of a woody plant with both climbing and erect habits, Rhamnella rubrinervis.</title>
        <authorList>
            <person name="Lu Z."/>
            <person name="Yang Y."/>
            <person name="Zhu X."/>
            <person name="Sun Y."/>
        </authorList>
    </citation>
    <scope>NUCLEOTIDE SEQUENCE</scope>
    <source>
        <strain evidence="2">BYM</strain>
        <tissue evidence="2">Leaf</tissue>
    </source>
</reference>
<feature type="transmembrane region" description="Helical" evidence="1">
    <location>
        <begin position="148"/>
        <end position="170"/>
    </location>
</feature>
<organism evidence="2 3">
    <name type="scientific">Rhamnella rubrinervis</name>
    <dbReference type="NCBI Taxonomy" id="2594499"/>
    <lineage>
        <taxon>Eukaryota</taxon>
        <taxon>Viridiplantae</taxon>
        <taxon>Streptophyta</taxon>
        <taxon>Embryophyta</taxon>
        <taxon>Tracheophyta</taxon>
        <taxon>Spermatophyta</taxon>
        <taxon>Magnoliopsida</taxon>
        <taxon>eudicotyledons</taxon>
        <taxon>Gunneridae</taxon>
        <taxon>Pentapetalae</taxon>
        <taxon>rosids</taxon>
        <taxon>fabids</taxon>
        <taxon>Rosales</taxon>
        <taxon>Rhamnaceae</taxon>
        <taxon>rhamnoid group</taxon>
        <taxon>Rhamneae</taxon>
        <taxon>Rhamnella</taxon>
    </lineage>
</organism>
<dbReference type="AlphaFoldDB" id="A0A8K0H2B1"/>
<gene>
    <name evidence="2" type="ORF">FNV43_RR14144</name>
</gene>
<keyword evidence="1" id="KW-0472">Membrane</keyword>
<keyword evidence="1" id="KW-0812">Transmembrane</keyword>
<dbReference type="Proteomes" id="UP000796880">
    <property type="component" value="Unassembled WGS sequence"/>
</dbReference>
<evidence type="ECO:0000256" key="1">
    <source>
        <dbReference type="SAM" id="Phobius"/>
    </source>
</evidence>
<keyword evidence="3" id="KW-1185">Reference proteome</keyword>
<evidence type="ECO:0000313" key="2">
    <source>
        <dbReference type="EMBL" id="KAF3444452.1"/>
    </source>
</evidence>
<evidence type="ECO:0000313" key="3">
    <source>
        <dbReference type="Proteomes" id="UP000796880"/>
    </source>
</evidence>
<name>A0A8K0H2B1_9ROSA</name>
<proteinExistence type="predicted"/>
<protein>
    <submittedName>
        <fullName evidence="2">Uncharacterized protein</fullName>
    </submittedName>
</protein>
<comment type="caution">
    <text evidence="2">The sequence shown here is derived from an EMBL/GenBank/DDBJ whole genome shotgun (WGS) entry which is preliminary data.</text>
</comment>
<sequence length="271" mass="29998">MSLIKSCGILRRFVNTAASNSTPIGLRRFLNTAASDSRAIPYVSQQVPASVHDLNTAANVSKTMFTPLSLNAAAHDSKTIPDGSQQVLAFVHDVNTAGNDSKTMCTPLSPNTAAYDSKTIPDGSQQAELCDSDDDIDDDSDDESNLSVAFWTMFELVIFTTLAFVGFAWLNESNTMARWRDAHREVSDTKFLKELKNRGADERWVEAIRQKEYLAMELKRTIEDLKESFCDRVGGWRADLGKWGRVGKADLKDATVKFLGIEVDDLKISGF</sequence>
<accession>A0A8K0H2B1</accession>
<keyword evidence="1" id="KW-1133">Transmembrane helix</keyword>